<dbReference type="Proteomes" id="UP000188937">
    <property type="component" value="Chromosome"/>
</dbReference>
<keyword evidence="2" id="KW-1185">Reference proteome</keyword>
<gene>
    <name evidence="1" type="ORF">A0U92_05810</name>
</gene>
<organism evidence="1 2">
    <name type="scientific">Acetobacter aceti</name>
    <dbReference type="NCBI Taxonomy" id="435"/>
    <lineage>
        <taxon>Bacteria</taxon>
        <taxon>Pseudomonadati</taxon>
        <taxon>Pseudomonadota</taxon>
        <taxon>Alphaproteobacteria</taxon>
        <taxon>Acetobacterales</taxon>
        <taxon>Acetobacteraceae</taxon>
        <taxon>Acetobacter</taxon>
        <taxon>Acetobacter subgen. Acetobacter</taxon>
    </lineage>
</organism>
<dbReference type="AlphaFoldDB" id="A0A1U9KF70"/>
<dbReference type="KEGG" id="aace:A0U92_05810"/>
<evidence type="ECO:0000313" key="1">
    <source>
        <dbReference type="EMBL" id="AQS84369.1"/>
    </source>
</evidence>
<accession>A0A1U9KF70</accession>
<protein>
    <submittedName>
        <fullName evidence="1">Uncharacterized protein</fullName>
    </submittedName>
</protein>
<dbReference type="EMBL" id="CP014692">
    <property type="protein sequence ID" value="AQS84369.1"/>
    <property type="molecule type" value="Genomic_DNA"/>
</dbReference>
<evidence type="ECO:0000313" key="2">
    <source>
        <dbReference type="Proteomes" id="UP000188937"/>
    </source>
</evidence>
<sequence>MHIAICQSQQCVETRHHVTYIHKCADRVPVENISFIMAGVIYQNDSTPLCFHTDDLMIRCVAAFVVV</sequence>
<proteinExistence type="predicted"/>
<name>A0A1U9KF70_ACEAC</name>
<reference evidence="1 2" key="1">
    <citation type="submission" date="2016-03" db="EMBL/GenBank/DDBJ databases">
        <title>Acetic acid bacteria sequencing.</title>
        <authorList>
            <person name="Brandt J."/>
            <person name="Jakob F."/>
            <person name="Vogel R.F."/>
        </authorList>
    </citation>
    <scope>NUCLEOTIDE SEQUENCE [LARGE SCALE GENOMIC DNA]</scope>
    <source>
        <strain evidence="1 2">TMW2.1153</strain>
    </source>
</reference>